<feature type="non-terminal residue" evidence="1">
    <location>
        <position position="21"/>
    </location>
</feature>
<proteinExistence type="predicted"/>
<sequence length="21" mass="2394">MKDKKQIDLTAENAVAKLTFE</sequence>
<reference evidence="1" key="1">
    <citation type="journal article" date="2015" name="Nature">
        <title>Complex archaea that bridge the gap between prokaryotes and eukaryotes.</title>
        <authorList>
            <person name="Spang A."/>
            <person name="Saw J.H."/>
            <person name="Jorgensen S.L."/>
            <person name="Zaremba-Niedzwiedzka K."/>
            <person name="Martijn J."/>
            <person name="Lind A.E."/>
            <person name="van Eijk R."/>
            <person name="Schleper C."/>
            <person name="Guy L."/>
            <person name="Ettema T.J."/>
        </authorList>
    </citation>
    <scope>NUCLEOTIDE SEQUENCE</scope>
</reference>
<accession>A0A0F9RN36</accession>
<dbReference type="AlphaFoldDB" id="A0A0F9RN36"/>
<protein>
    <submittedName>
        <fullName evidence="1">Uncharacterized protein</fullName>
    </submittedName>
</protein>
<name>A0A0F9RN36_9ZZZZ</name>
<organism evidence="1">
    <name type="scientific">marine sediment metagenome</name>
    <dbReference type="NCBI Taxonomy" id="412755"/>
    <lineage>
        <taxon>unclassified sequences</taxon>
        <taxon>metagenomes</taxon>
        <taxon>ecological metagenomes</taxon>
    </lineage>
</organism>
<comment type="caution">
    <text evidence="1">The sequence shown here is derived from an EMBL/GenBank/DDBJ whole genome shotgun (WGS) entry which is preliminary data.</text>
</comment>
<gene>
    <name evidence="1" type="ORF">LCGC14_0952950</name>
</gene>
<dbReference type="EMBL" id="LAZR01003402">
    <property type="protein sequence ID" value="KKN18708.1"/>
    <property type="molecule type" value="Genomic_DNA"/>
</dbReference>
<evidence type="ECO:0000313" key="1">
    <source>
        <dbReference type="EMBL" id="KKN18708.1"/>
    </source>
</evidence>